<name>A0A6J6IJF4_9ZZZZ</name>
<reference evidence="2" key="1">
    <citation type="submission" date="2020-05" db="EMBL/GenBank/DDBJ databases">
        <authorList>
            <person name="Chiriac C."/>
            <person name="Salcher M."/>
            <person name="Ghai R."/>
            <person name="Kavagutti S V."/>
        </authorList>
    </citation>
    <scope>NUCLEOTIDE SEQUENCE</scope>
</reference>
<dbReference type="GO" id="GO:0016491">
    <property type="term" value="F:oxidoreductase activity"/>
    <property type="evidence" value="ECO:0007669"/>
    <property type="project" value="InterPro"/>
</dbReference>
<dbReference type="Pfam" id="PF01593">
    <property type="entry name" value="Amino_oxidase"/>
    <property type="match status" value="1"/>
</dbReference>
<organism evidence="2">
    <name type="scientific">freshwater metagenome</name>
    <dbReference type="NCBI Taxonomy" id="449393"/>
    <lineage>
        <taxon>unclassified sequences</taxon>
        <taxon>metagenomes</taxon>
        <taxon>ecological metagenomes</taxon>
    </lineage>
</organism>
<dbReference type="Gene3D" id="3.30.70.1990">
    <property type="match status" value="1"/>
</dbReference>
<dbReference type="InterPro" id="IPR036188">
    <property type="entry name" value="FAD/NAD-bd_sf"/>
</dbReference>
<protein>
    <submittedName>
        <fullName evidence="2">Unannotated protein</fullName>
    </submittedName>
</protein>
<dbReference type="Gene3D" id="3.50.50.60">
    <property type="entry name" value="FAD/NAD(P)-binding domain"/>
    <property type="match status" value="1"/>
</dbReference>
<dbReference type="InterPro" id="IPR050464">
    <property type="entry name" value="Zeta_carotene_desat/Oxidored"/>
</dbReference>
<proteinExistence type="predicted"/>
<evidence type="ECO:0000259" key="1">
    <source>
        <dbReference type="Pfam" id="PF01593"/>
    </source>
</evidence>
<dbReference type="EMBL" id="CAEZUP010000138">
    <property type="protein sequence ID" value="CAB4624636.1"/>
    <property type="molecule type" value="Genomic_DNA"/>
</dbReference>
<evidence type="ECO:0000313" key="2">
    <source>
        <dbReference type="EMBL" id="CAB4624636.1"/>
    </source>
</evidence>
<dbReference type="PANTHER" id="PTHR42923:SF17">
    <property type="entry name" value="AMINE OXIDASE DOMAIN-CONTAINING PROTEIN"/>
    <property type="match status" value="1"/>
</dbReference>
<accession>A0A6J6IJF4</accession>
<feature type="domain" description="Amine oxidase" evidence="1">
    <location>
        <begin position="10"/>
        <end position="313"/>
    </location>
</feature>
<dbReference type="AlphaFoldDB" id="A0A6J6IJF4"/>
<dbReference type="InterPro" id="IPR002937">
    <property type="entry name" value="Amino_oxidase"/>
</dbReference>
<dbReference type="Gene3D" id="1.10.405.20">
    <property type="match status" value="1"/>
</dbReference>
<dbReference type="FunFam" id="1.10.405.20:FF:000001">
    <property type="entry name" value="Amine oxidase"/>
    <property type="match status" value="1"/>
</dbReference>
<dbReference type="PANTHER" id="PTHR42923">
    <property type="entry name" value="PROTOPORPHYRINOGEN OXIDASE"/>
    <property type="match status" value="1"/>
</dbReference>
<dbReference type="SUPFAM" id="SSF51905">
    <property type="entry name" value="FAD/NAD(P)-binding domain"/>
    <property type="match status" value="1"/>
</dbReference>
<gene>
    <name evidence="2" type="ORF">UFOPK1835_02064</name>
</gene>
<sequence length="431" mass="47849">MKIAIVGSGIAGLTCAHLLDPHHDVTVFESGDRPGGHTNTVDVTMPDGSGNPVSYAIDTGFIVFNERNYPNFIKLLERLDVPSQHSEMSFSVRSDATGLEYRGTNLNTLYAQRRNIPSLSFARMLIDIVRFNRAGRRVLDAGAEATAADDRTLRQFIEHGHYSNRFREQFLIPLGASIWSADPATFLDFPAATYFRFMDNHGLLELQGIPTWRTVTGGSRQYVRALTDRLDGAIRLATPVRSIRRTPDGTRPLGTAVSIDLADDSTEVFDAVIVACHSDQGLKLLGDPTPDETDVLAKIRYQPNIATLHTDSRMLPRSARARASWNYHLDAGSATAATLTYWMNNLQSIESPHEFLVTLNRPDEIDPDKVIAQFHYDHPVFDGPAIIAQKRRSEIQGSQATFFAGAYWGYGFHEDGVNSALDVCERFGIHL</sequence>